<proteinExistence type="predicted"/>
<dbReference type="InterPro" id="IPR023780">
    <property type="entry name" value="Chromo_domain"/>
</dbReference>
<dbReference type="Pfam" id="PF00385">
    <property type="entry name" value="Chromo"/>
    <property type="match status" value="2"/>
</dbReference>
<dbReference type="SUPFAM" id="SSF54160">
    <property type="entry name" value="Chromo domain-like"/>
    <property type="match status" value="2"/>
</dbReference>
<organism evidence="5 6">
    <name type="scientific">Cherax quadricarinatus</name>
    <name type="common">Australian red claw crayfish</name>
    <dbReference type="NCBI Taxonomy" id="27406"/>
    <lineage>
        <taxon>Eukaryota</taxon>
        <taxon>Metazoa</taxon>
        <taxon>Ecdysozoa</taxon>
        <taxon>Arthropoda</taxon>
        <taxon>Crustacea</taxon>
        <taxon>Multicrustacea</taxon>
        <taxon>Malacostraca</taxon>
        <taxon>Eumalacostraca</taxon>
        <taxon>Eucarida</taxon>
        <taxon>Decapoda</taxon>
        <taxon>Pleocyemata</taxon>
        <taxon>Astacidea</taxon>
        <taxon>Parastacoidea</taxon>
        <taxon>Parastacidae</taxon>
        <taxon>Cherax</taxon>
    </lineage>
</organism>
<dbReference type="InterPro" id="IPR051219">
    <property type="entry name" value="Heterochromatin_chromo-domain"/>
</dbReference>
<evidence type="ECO:0000256" key="1">
    <source>
        <dbReference type="ARBA" id="ARBA00004123"/>
    </source>
</evidence>
<name>A0AAW0VRI4_CHEQU</name>
<dbReference type="GO" id="GO:0005634">
    <property type="term" value="C:nucleus"/>
    <property type="evidence" value="ECO:0007669"/>
    <property type="project" value="UniProtKB-SubCell"/>
</dbReference>
<dbReference type="PANTHER" id="PTHR22812">
    <property type="entry name" value="CHROMOBOX PROTEIN"/>
    <property type="match status" value="1"/>
</dbReference>
<feature type="non-terminal residue" evidence="5">
    <location>
        <position position="248"/>
    </location>
</feature>
<accession>A0AAW0VRI4</accession>
<comment type="subcellular location">
    <subcellularLocation>
        <location evidence="1">Nucleus</location>
    </subcellularLocation>
</comment>
<dbReference type="Gene3D" id="2.40.50.40">
    <property type="match status" value="2"/>
</dbReference>
<keyword evidence="2" id="KW-0539">Nucleus</keyword>
<protein>
    <recommendedName>
        <fullName evidence="4">Chromo domain-containing protein</fullName>
    </recommendedName>
</protein>
<feature type="region of interest" description="Disordered" evidence="3">
    <location>
        <begin position="192"/>
        <end position="215"/>
    </location>
</feature>
<dbReference type="AlphaFoldDB" id="A0AAW0VRI4"/>
<feature type="domain" description="Chromo" evidence="4">
    <location>
        <begin position="10"/>
        <end position="75"/>
    </location>
</feature>
<feature type="compositionally biased region" description="Basic and acidic residues" evidence="3">
    <location>
        <begin position="195"/>
        <end position="205"/>
    </location>
</feature>
<evidence type="ECO:0000313" key="5">
    <source>
        <dbReference type="EMBL" id="KAK8719697.1"/>
    </source>
</evidence>
<gene>
    <name evidence="5" type="ORF">OTU49_013854</name>
</gene>
<comment type="caution">
    <text evidence="5">The sequence shown here is derived from an EMBL/GenBank/DDBJ whole genome shotgun (WGS) entry which is preliminary data.</text>
</comment>
<evidence type="ECO:0000313" key="6">
    <source>
        <dbReference type="Proteomes" id="UP001445076"/>
    </source>
</evidence>
<dbReference type="SMART" id="SM00298">
    <property type="entry name" value="CHROMO"/>
    <property type="match status" value="2"/>
</dbReference>
<reference evidence="5 6" key="1">
    <citation type="journal article" date="2024" name="BMC Genomics">
        <title>Genome assembly of redclaw crayfish (Cherax quadricarinatus) provides insights into its immune adaptation and hypoxia tolerance.</title>
        <authorList>
            <person name="Liu Z."/>
            <person name="Zheng J."/>
            <person name="Li H."/>
            <person name="Fang K."/>
            <person name="Wang S."/>
            <person name="He J."/>
            <person name="Zhou D."/>
            <person name="Weng S."/>
            <person name="Chi M."/>
            <person name="Gu Z."/>
            <person name="He J."/>
            <person name="Li F."/>
            <person name="Wang M."/>
        </authorList>
    </citation>
    <scope>NUCLEOTIDE SEQUENCE [LARGE SCALE GENOMIC DNA]</scope>
    <source>
        <strain evidence="5">ZL_2023a</strain>
    </source>
</reference>
<dbReference type="EMBL" id="JARKIK010001524">
    <property type="protein sequence ID" value="KAK8719697.1"/>
    <property type="molecule type" value="Genomic_DNA"/>
</dbReference>
<feature type="domain" description="Chromo" evidence="4">
    <location>
        <begin position="89"/>
        <end position="152"/>
    </location>
</feature>
<dbReference type="GO" id="GO:0005694">
    <property type="term" value="C:chromosome"/>
    <property type="evidence" value="ECO:0007669"/>
    <property type="project" value="UniProtKB-ARBA"/>
</dbReference>
<dbReference type="InterPro" id="IPR000953">
    <property type="entry name" value="Chromo/chromo_shadow_dom"/>
</dbReference>
<dbReference type="InterPro" id="IPR016197">
    <property type="entry name" value="Chromo-like_dom_sf"/>
</dbReference>
<dbReference type="Proteomes" id="UP001445076">
    <property type="component" value="Unassembled WGS sequence"/>
</dbReference>
<dbReference type="PROSITE" id="PS50013">
    <property type="entry name" value="CHROMO_2"/>
    <property type="match status" value="2"/>
</dbReference>
<evidence type="ECO:0000256" key="3">
    <source>
        <dbReference type="SAM" id="MobiDB-lite"/>
    </source>
</evidence>
<sequence>MDSLDEEEVYEVEKVIDIKWEENCHGKEEERYRVRWKGFKPIHDTWEPFSSFMTESQILVQNFRERYESLKKETETSSSKVCHVNILSEEIELILKKRKQKTETKPITIYFVKWHGYDCEDATWEADSELIHASDKIETFLRKQHVDYSKHHSEYFSDEALLTPDDPHPRRCMEDELFSDFKKGKSVYTRVKSRKSSDKVHDKSTGVHPSITDGLPKYNPKRVQEVFKKQINFTLSLSKQEFCSAVQN</sequence>
<keyword evidence="6" id="KW-1185">Reference proteome</keyword>
<evidence type="ECO:0000256" key="2">
    <source>
        <dbReference type="ARBA" id="ARBA00023242"/>
    </source>
</evidence>
<dbReference type="CDD" id="cd00024">
    <property type="entry name" value="CD_CSD"/>
    <property type="match status" value="1"/>
</dbReference>
<evidence type="ECO:0000259" key="4">
    <source>
        <dbReference type="PROSITE" id="PS50013"/>
    </source>
</evidence>